<evidence type="ECO:0000313" key="5">
    <source>
        <dbReference type="Proteomes" id="UP001169760"/>
    </source>
</evidence>
<dbReference type="InterPro" id="IPR003033">
    <property type="entry name" value="SCP2_sterol-bd_dom"/>
</dbReference>
<accession>A0AAW7X7Y4</accession>
<dbReference type="InterPro" id="IPR038989">
    <property type="entry name" value="UbiJ"/>
</dbReference>
<sequence length="220" mass="23800">MNQQPDGNTITPTPLASALAMTIELAINKALTADPATRIKLNALNGRTLQINCSQPTLKLQFLFCENQVLVNGNSLDDADAQVSGSAEAFLRAATQQNNHTLADTGLTVQGNANLLTHIQEIAKNIDLDWEDLLAPIAPPALAHIAATGIRALTSWAKETKSFIEENAANVLTDELRAIPAQQELNTFYDDVDNVAARAQRLEAKLNAYFAQKNNIKSNI</sequence>
<dbReference type="AlphaFoldDB" id="A0AAW7X7Y4"/>
<feature type="domain" description="SCP2" evidence="3">
    <location>
        <begin position="27"/>
        <end position="124"/>
    </location>
</feature>
<proteinExistence type="inferred from homology"/>
<comment type="caution">
    <text evidence="4">The sequence shown here is derived from an EMBL/GenBank/DDBJ whole genome shotgun (WGS) entry which is preliminary data.</text>
</comment>
<comment type="function">
    <text evidence="1">Required for ubiquinone (coenzyme Q) biosynthesis. Binds hydrophobic ubiquinone biosynthetic intermediates via its SCP2 domain and is essential for the stability of the Ubi complex. May constitute a docking platform where Ubi enzymes assemble and access their SCP2-bound polyprenyl substrates.</text>
</comment>
<comment type="pathway">
    <text evidence="1">Cofactor biosynthesis; ubiquinone biosynthesis.</text>
</comment>
<keyword evidence="1" id="KW-0831">Ubiquinone biosynthesis</keyword>
<dbReference type="GO" id="GO:0005737">
    <property type="term" value="C:cytoplasm"/>
    <property type="evidence" value="ECO:0007669"/>
    <property type="project" value="UniProtKB-SubCell"/>
</dbReference>
<dbReference type="Proteomes" id="UP001169760">
    <property type="component" value="Unassembled WGS sequence"/>
</dbReference>
<evidence type="ECO:0000256" key="2">
    <source>
        <dbReference type="SAM" id="Coils"/>
    </source>
</evidence>
<comment type="similarity">
    <text evidence="1">Belongs to the UbiJ family.</text>
</comment>
<keyword evidence="2" id="KW-0175">Coiled coil</keyword>
<evidence type="ECO:0000259" key="3">
    <source>
        <dbReference type="Pfam" id="PF02036"/>
    </source>
</evidence>
<feature type="coiled-coil region" evidence="2">
    <location>
        <begin position="192"/>
        <end position="219"/>
    </location>
</feature>
<dbReference type="PANTHER" id="PTHR38693">
    <property type="entry name" value="UBIQUINONE BIOSYNTHESIS PROTEIN UBIJ"/>
    <property type="match status" value="1"/>
</dbReference>
<dbReference type="HAMAP" id="MF_02215">
    <property type="entry name" value="UbiJ"/>
    <property type="match status" value="1"/>
</dbReference>
<evidence type="ECO:0000256" key="1">
    <source>
        <dbReference type="HAMAP-Rule" id="MF_02215"/>
    </source>
</evidence>
<organism evidence="4 5">
    <name type="scientific">Saccharophagus degradans</name>
    <dbReference type="NCBI Taxonomy" id="86304"/>
    <lineage>
        <taxon>Bacteria</taxon>
        <taxon>Pseudomonadati</taxon>
        <taxon>Pseudomonadota</taxon>
        <taxon>Gammaproteobacteria</taxon>
        <taxon>Cellvibrionales</taxon>
        <taxon>Cellvibrionaceae</taxon>
        <taxon>Saccharophagus</taxon>
    </lineage>
</organism>
<dbReference type="RefSeq" id="WP_303492494.1">
    <property type="nucleotide sequence ID" value="NZ_JAUOPB010000005.1"/>
</dbReference>
<dbReference type="PANTHER" id="PTHR38693:SF1">
    <property type="entry name" value="UBIQUINONE BIOSYNTHESIS ACCESSORY FACTOR UBIJ"/>
    <property type="match status" value="1"/>
</dbReference>
<dbReference type="EMBL" id="JAUOPB010000005">
    <property type="protein sequence ID" value="MDO6422509.1"/>
    <property type="molecule type" value="Genomic_DNA"/>
</dbReference>
<protein>
    <recommendedName>
        <fullName evidence="1">Ubiquinone biosynthesis accessory factor UbiJ</fullName>
    </recommendedName>
</protein>
<comment type="subcellular location">
    <subcellularLocation>
        <location evidence="1">Cytoplasm</location>
    </subcellularLocation>
</comment>
<gene>
    <name evidence="1" type="primary">ubiJ</name>
    <name evidence="4" type="ORF">Q4521_08500</name>
</gene>
<dbReference type="GO" id="GO:0006744">
    <property type="term" value="P:ubiquinone biosynthetic process"/>
    <property type="evidence" value="ECO:0007669"/>
    <property type="project" value="UniProtKB-UniRule"/>
</dbReference>
<name>A0AAW7X7Y4_9GAMM</name>
<keyword evidence="1" id="KW-0963">Cytoplasm</keyword>
<dbReference type="Pfam" id="PF02036">
    <property type="entry name" value="SCP2"/>
    <property type="match status" value="1"/>
</dbReference>
<reference evidence="4" key="1">
    <citation type="submission" date="2023-07" db="EMBL/GenBank/DDBJ databases">
        <title>Genome content predicts the carbon catabolic preferences of heterotrophic bacteria.</title>
        <authorList>
            <person name="Gralka M."/>
        </authorList>
    </citation>
    <scope>NUCLEOTIDE SEQUENCE</scope>
    <source>
        <strain evidence="4">I3M17_2</strain>
    </source>
</reference>
<evidence type="ECO:0000313" key="4">
    <source>
        <dbReference type="EMBL" id="MDO6422509.1"/>
    </source>
</evidence>